<dbReference type="SUPFAM" id="SSF143422">
    <property type="entry name" value="Transposase IS200-like"/>
    <property type="match status" value="1"/>
</dbReference>
<dbReference type="SMART" id="SM00760">
    <property type="entry name" value="Bac_DnaA_C"/>
    <property type="match status" value="1"/>
</dbReference>
<proteinExistence type="predicted"/>
<comment type="caution">
    <text evidence="3">The sequence shown here is derived from an EMBL/GenBank/DDBJ whole genome shotgun (WGS) entry which is preliminary data.</text>
</comment>
<feature type="domain" description="Chromosomal replication initiator DnaA C-terminal" evidence="1">
    <location>
        <begin position="254"/>
        <end position="322"/>
    </location>
</feature>
<dbReference type="InterPro" id="IPR002686">
    <property type="entry name" value="Transposase_17"/>
</dbReference>
<name>A0A8J6N4L6_9DELT</name>
<dbReference type="EMBL" id="JACNJD010000331">
    <property type="protein sequence ID" value="MBC8178945.1"/>
    <property type="molecule type" value="Genomic_DNA"/>
</dbReference>
<protein>
    <submittedName>
        <fullName evidence="3">Transposase</fullName>
    </submittedName>
</protein>
<dbReference type="InterPro" id="IPR013159">
    <property type="entry name" value="DnaA_C"/>
</dbReference>
<dbReference type="SUPFAM" id="SSF48295">
    <property type="entry name" value="TrpR-like"/>
    <property type="match status" value="1"/>
</dbReference>
<dbReference type="PANTHER" id="PTHR34322">
    <property type="entry name" value="TRANSPOSASE, Y1_TNP DOMAIN-CONTAINING"/>
    <property type="match status" value="1"/>
</dbReference>
<dbReference type="InterPro" id="IPR036515">
    <property type="entry name" value="Transposase_17_sf"/>
</dbReference>
<organism evidence="3 4">
    <name type="scientific">Candidatus Desulfacyla euxinica</name>
    <dbReference type="NCBI Taxonomy" id="2841693"/>
    <lineage>
        <taxon>Bacteria</taxon>
        <taxon>Deltaproteobacteria</taxon>
        <taxon>Candidatus Desulfacyla</taxon>
    </lineage>
</organism>
<dbReference type="InterPro" id="IPR010921">
    <property type="entry name" value="Trp_repressor/repl_initiator"/>
</dbReference>
<dbReference type="GO" id="GO:0006313">
    <property type="term" value="P:DNA transposition"/>
    <property type="evidence" value="ECO:0007669"/>
    <property type="project" value="InterPro"/>
</dbReference>
<dbReference type="GO" id="GO:0006275">
    <property type="term" value="P:regulation of DNA replication"/>
    <property type="evidence" value="ECO:0007669"/>
    <property type="project" value="InterPro"/>
</dbReference>
<dbReference type="Proteomes" id="UP000650524">
    <property type="component" value="Unassembled WGS sequence"/>
</dbReference>
<dbReference type="GO" id="GO:0004803">
    <property type="term" value="F:transposase activity"/>
    <property type="evidence" value="ECO:0007669"/>
    <property type="project" value="InterPro"/>
</dbReference>
<dbReference type="GO" id="GO:0043565">
    <property type="term" value="F:sequence-specific DNA binding"/>
    <property type="evidence" value="ECO:0007669"/>
    <property type="project" value="InterPro"/>
</dbReference>
<reference evidence="3 4" key="1">
    <citation type="submission" date="2020-08" db="EMBL/GenBank/DDBJ databases">
        <title>Bridging the membrane lipid divide: bacteria of the FCB group superphylum have the potential to synthesize archaeal ether lipids.</title>
        <authorList>
            <person name="Villanueva L."/>
            <person name="Von Meijenfeldt F.A.B."/>
            <person name="Westbye A.B."/>
            <person name="Yadav S."/>
            <person name="Hopmans E.C."/>
            <person name="Dutilh B.E."/>
            <person name="Sinninghe Damste J.S."/>
        </authorList>
    </citation>
    <scope>NUCLEOTIDE SEQUENCE [LARGE SCALE GENOMIC DNA]</scope>
    <source>
        <strain evidence="3">NIOZ-UU27</strain>
    </source>
</reference>
<dbReference type="CDD" id="cd06571">
    <property type="entry name" value="Bac_DnaA_C"/>
    <property type="match status" value="1"/>
</dbReference>
<evidence type="ECO:0000259" key="1">
    <source>
        <dbReference type="SMART" id="SM00760"/>
    </source>
</evidence>
<dbReference type="Gene3D" id="3.30.70.1290">
    <property type="entry name" value="Transposase IS200-like"/>
    <property type="match status" value="1"/>
</dbReference>
<feature type="domain" description="Transposase IS200-like" evidence="2">
    <location>
        <begin position="9"/>
        <end position="123"/>
    </location>
</feature>
<accession>A0A8J6N4L6</accession>
<evidence type="ECO:0000259" key="2">
    <source>
        <dbReference type="SMART" id="SM01321"/>
    </source>
</evidence>
<dbReference type="GO" id="GO:0006270">
    <property type="term" value="P:DNA replication initiation"/>
    <property type="evidence" value="ECO:0007669"/>
    <property type="project" value="InterPro"/>
</dbReference>
<dbReference type="SMART" id="SM01321">
    <property type="entry name" value="Y1_Tnp"/>
    <property type="match status" value="1"/>
</dbReference>
<evidence type="ECO:0000313" key="3">
    <source>
        <dbReference type="EMBL" id="MBC8178945.1"/>
    </source>
</evidence>
<gene>
    <name evidence="3" type="ORF">H8E19_16195</name>
</gene>
<dbReference type="AlphaFoldDB" id="A0A8J6N4L6"/>
<dbReference type="GO" id="GO:0005524">
    <property type="term" value="F:ATP binding"/>
    <property type="evidence" value="ECO:0007669"/>
    <property type="project" value="InterPro"/>
</dbReference>
<dbReference type="Gene3D" id="1.10.1750.10">
    <property type="match status" value="1"/>
</dbReference>
<dbReference type="Pfam" id="PF08299">
    <property type="entry name" value="Bac_DnaA_C"/>
    <property type="match status" value="1"/>
</dbReference>
<dbReference type="PANTHER" id="PTHR34322:SF2">
    <property type="entry name" value="TRANSPOSASE IS200-LIKE DOMAIN-CONTAINING PROTEIN"/>
    <property type="match status" value="1"/>
</dbReference>
<sequence length="335" mass="38838">MPRSARLDAPGVLHHVMIRGIERKKIFRDSTDQDDFLSRLEDLIPKTNMSCYAWALLSNHAHFLLRTGDTPLTTFMRRLLTGYAGRFNRRHKRNGPLFQNRFKSILCQEDEYLKELVRYIHLNPLRANIVSNTEDLNNYRYCGHSALMGKKGFEWQETGYVLSYFGKRVSNARKLYCEYVKEGIRLGRRPELVGGGLIRSLGGWDAIKKSSLKSIGRVKGDDRILGDSEFVLQVLKEADEKFDRHYELKQLGYNLQGVEKRVCKMFDLSVGDIYSKSREKAKTQARSLFCYWSVRELGYSMLEIARRLGISQPGVVYAVRRGERIAKERDVKLTH</sequence>
<evidence type="ECO:0000313" key="4">
    <source>
        <dbReference type="Proteomes" id="UP000650524"/>
    </source>
</evidence>
<dbReference type="Pfam" id="PF01797">
    <property type="entry name" value="Y1_Tnp"/>
    <property type="match status" value="1"/>
</dbReference>